<comment type="subcellular location">
    <subcellularLocation>
        <location evidence="1">Cell membrane</location>
        <topology evidence="1">Multi-pass membrane protein</topology>
    </subcellularLocation>
</comment>
<dbReference type="Gene3D" id="1.20.81.30">
    <property type="entry name" value="Type II secretion system (T2SS), domain F"/>
    <property type="match status" value="2"/>
</dbReference>
<evidence type="ECO:0000256" key="2">
    <source>
        <dbReference type="ARBA" id="ARBA00005745"/>
    </source>
</evidence>
<dbReference type="InterPro" id="IPR042094">
    <property type="entry name" value="T2SS_GspF_sf"/>
</dbReference>
<keyword evidence="5 7" id="KW-1133">Transmembrane helix</keyword>
<evidence type="ECO:0000256" key="4">
    <source>
        <dbReference type="ARBA" id="ARBA00022692"/>
    </source>
</evidence>
<dbReference type="InterPro" id="IPR018076">
    <property type="entry name" value="T2SS_GspF_dom"/>
</dbReference>
<sequence length="351" mass="39421">MIEHQIERSHKRVERIINRPAFLGRLAMLLKEGYTFHDGLILLLPYHSKNYVELLEQIETDLKAGDGVVDILMNLGFSSNNLLPIIISEVDGRLAEALEGVAERLKKAGERSKKLRNILLYPIVLFSFMAVLLVLFRNYFLPNLQALAITRNDTSTGFVSILPIIVSKIPDLMIIVGIIVLIGVAIVSIVYRKLSPSKRIRFFLRIPIAGDFFVKMKTSDFASELGSLLHSGLSMQDALDVLTNQQVDKIMMEIATTIKKHVIYGENLDQAILLTDGLSNELSSYALHGANAGHLPKELMIYSENLRERIEEDLSKWLSSLQPVLFTILAICILAAYLALLLPIYNMFDSI</sequence>
<keyword evidence="10" id="KW-1185">Reference proteome</keyword>
<keyword evidence="6 7" id="KW-0472">Membrane</keyword>
<keyword evidence="3" id="KW-1003">Cell membrane</keyword>
<comment type="similarity">
    <text evidence="2">Belongs to the GSP F family.</text>
</comment>
<feature type="transmembrane region" description="Helical" evidence="7">
    <location>
        <begin position="118"/>
        <end position="136"/>
    </location>
</feature>
<dbReference type="PRINTS" id="PR00812">
    <property type="entry name" value="BCTERIALGSPF"/>
</dbReference>
<dbReference type="InterPro" id="IPR003004">
    <property type="entry name" value="GspF/PilC"/>
</dbReference>
<evidence type="ECO:0000256" key="3">
    <source>
        <dbReference type="ARBA" id="ARBA00022475"/>
    </source>
</evidence>
<feature type="domain" description="Type II secretion system protein GspF" evidence="8">
    <location>
        <begin position="221"/>
        <end position="343"/>
    </location>
</feature>
<evidence type="ECO:0000256" key="1">
    <source>
        <dbReference type="ARBA" id="ARBA00004651"/>
    </source>
</evidence>
<evidence type="ECO:0000256" key="7">
    <source>
        <dbReference type="SAM" id="Phobius"/>
    </source>
</evidence>
<feature type="transmembrane region" description="Helical" evidence="7">
    <location>
        <begin position="324"/>
        <end position="345"/>
    </location>
</feature>
<feature type="transmembrane region" description="Helical" evidence="7">
    <location>
        <begin position="172"/>
        <end position="191"/>
    </location>
</feature>
<gene>
    <name evidence="9" type="ORF">H9649_01110</name>
</gene>
<evidence type="ECO:0000256" key="6">
    <source>
        <dbReference type="ARBA" id="ARBA00023136"/>
    </source>
</evidence>
<dbReference type="RefSeq" id="WP_191692802.1">
    <property type="nucleotide sequence ID" value="NZ_JACSQN010000001.1"/>
</dbReference>
<comment type="caution">
    <text evidence="9">The sequence shown here is derived from an EMBL/GenBank/DDBJ whole genome shotgun (WGS) entry which is preliminary data.</text>
</comment>
<organism evidence="9 10">
    <name type="scientific">Sporosarcina quadrami</name>
    <dbReference type="NCBI Taxonomy" id="2762234"/>
    <lineage>
        <taxon>Bacteria</taxon>
        <taxon>Bacillati</taxon>
        <taxon>Bacillota</taxon>
        <taxon>Bacilli</taxon>
        <taxon>Bacillales</taxon>
        <taxon>Caryophanaceae</taxon>
        <taxon>Sporosarcina</taxon>
    </lineage>
</organism>
<keyword evidence="4 7" id="KW-0812">Transmembrane</keyword>
<feature type="domain" description="Type II secretion system protein GspF" evidence="8">
    <location>
        <begin position="22"/>
        <end position="142"/>
    </location>
</feature>
<protein>
    <submittedName>
        <fullName evidence="9">Type II secretion system F family protein</fullName>
    </submittedName>
</protein>
<dbReference type="InterPro" id="IPR047692">
    <property type="entry name" value="T4P_ComGB"/>
</dbReference>
<dbReference type="PANTHER" id="PTHR30012:SF0">
    <property type="entry name" value="TYPE II SECRETION SYSTEM PROTEIN F-RELATED"/>
    <property type="match status" value="1"/>
</dbReference>
<reference evidence="9 10" key="1">
    <citation type="submission" date="2020-08" db="EMBL/GenBank/DDBJ databases">
        <title>A Genomic Blueprint of the Chicken Gut Microbiome.</title>
        <authorList>
            <person name="Gilroy R."/>
            <person name="Ravi A."/>
            <person name="Getino M."/>
            <person name="Pursley I."/>
            <person name="Horton D.L."/>
            <person name="Alikhan N.-F."/>
            <person name="Baker D."/>
            <person name="Gharbi K."/>
            <person name="Hall N."/>
            <person name="Watson M."/>
            <person name="Adriaenssens E.M."/>
            <person name="Foster-Nyarko E."/>
            <person name="Jarju S."/>
            <person name="Secka A."/>
            <person name="Antonio M."/>
            <person name="Oren A."/>
            <person name="Chaudhuri R."/>
            <person name="La Ragione R.M."/>
            <person name="Hildebrand F."/>
            <person name="Pallen M.J."/>
        </authorList>
    </citation>
    <scope>NUCLEOTIDE SEQUENCE [LARGE SCALE GENOMIC DNA]</scope>
    <source>
        <strain evidence="9 10">Sa2YVA2</strain>
    </source>
</reference>
<dbReference type="PANTHER" id="PTHR30012">
    <property type="entry name" value="GENERAL SECRETION PATHWAY PROTEIN"/>
    <property type="match status" value="1"/>
</dbReference>
<evidence type="ECO:0000313" key="9">
    <source>
        <dbReference type="EMBL" id="MBD7983163.1"/>
    </source>
</evidence>
<dbReference type="NCBIfam" id="NF041012">
    <property type="entry name" value="T4P_ComGB"/>
    <property type="match status" value="1"/>
</dbReference>
<dbReference type="EMBL" id="JACSQN010000001">
    <property type="protein sequence ID" value="MBD7983163.1"/>
    <property type="molecule type" value="Genomic_DNA"/>
</dbReference>
<evidence type="ECO:0000313" key="10">
    <source>
        <dbReference type="Proteomes" id="UP000626786"/>
    </source>
</evidence>
<proteinExistence type="inferred from homology"/>
<dbReference type="Proteomes" id="UP000626786">
    <property type="component" value="Unassembled WGS sequence"/>
</dbReference>
<evidence type="ECO:0000259" key="8">
    <source>
        <dbReference type="Pfam" id="PF00482"/>
    </source>
</evidence>
<accession>A0ABR8U577</accession>
<name>A0ABR8U577_9BACL</name>
<dbReference type="Pfam" id="PF00482">
    <property type="entry name" value="T2SSF"/>
    <property type="match status" value="2"/>
</dbReference>
<evidence type="ECO:0000256" key="5">
    <source>
        <dbReference type="ARBA" id="ARBA00022989"/>
    </source>
</evidence>